<dbReference type="PANTHER" id="PTHR44688">
    <property type="entry name" value="DNA-BINDING TRANSCRIPTIONAL ACTIVATOR DEVR_DOSR"/>
    <property type="match status" value="1"/>
</dbReference>
<evidence type="ECO:0000256" key="2">
    <source>
        <dbReference type="ARBA" id="ARBA00023125"/>
    </source>
</evidence>
<keyword evidence="3" id="KW-0804">Transcription</keyword>
<name>A0A0F5Q933_9HYPH</name>
<dbReference type="PATRIC" id="fig|1293439.3.peg.1985"/>
<dbReference type="SMART" id="SM00421">
    <property type="entry name" value="HTH_LUXR"/>
    <property type="match status" value="1"/>
</dbReference>
<feature type="domain" description="HTH luxR-type" evidence="4">
    <location>
        <begin position="158"/>
        <end position="223"/>
    </location>
</feature>
<keyword evidence="1" id="KW-0805">Transcription regulation</keyword>
<dbReference type="PANTHER" id="PTHR44688:SF16">
    <property type="entry name" value="DNA-BINDING TRANSCRIPTIONAL ACTIVATOR DEVR_DOSR"/>
    <property type="match status" value="1"/>
</dbReference>
<dbReference type="OrthoDB" id="3170288at2"/>
<keyword evidence="2" id="KW-0238">DNA-binding</keyword>
<dbReference type="Proteomes" id="UP000033411">
    <property type="component" value="Unassembled WGS sequence"/>
</dbReference>
<dbReference type="Pfam" id="PF00196">
    <property type="entry name" value="GerE"/>
    <property type="match status" value="1"/>
</dbReference>
<dbReference type="AlphaFoldDB" id="A0A0F5Q933"/>
<dbReference type="STRING" id="1293439.WH87_11930"/>
<evidence type="ECO:0000313" key="5">
    <source>
        <dbReference type="EMBL" id="KKC37263.1"/>
    </source>
</evidence>
<evidence type="ECO:0000259" key="4">
    <source>
        <dbReference type="PROSITE" id="PS50043"/>
    </source>
</evidence>
<protein>
    <recommendedName>
        <fullName evidence="4">HTH luxR-type domain-containing protein</fullName>
    </recommendedName>
</protein>
<comment type="caution">
    <text evidence="5">The sequence shown here is derived from an EMBL/GenBank/DDBJ whole genome shotgun (WGS) entry which is preliminary data.</text>
</comment>
<gene>
    <name evidence="5" type="ORF">WH87_11930</name>
</gene>
<evidence type="ECO:0000313" key="6">
    <source>
        <dbReference type="Proteomes" id="UP000033411"/>
    </source>
</evidence>
<dbReference type="Gene3D" id="1.10.10.10">
    <property type="entry name" value="Winged helix-like DNA-binding domain superfamily/Winged helix DNA-binding domain"/>
    <property type="match status" value="1"/>
</dbReference>
<dbReference type="SUPFAM" id="SSF46894">
    <property type="entry name" value="C-terminal effector domain of the bipartite response regulators"/>
    <property type="match status" value="1"/>
</dbReference>
<accession>A0A0F5Q933</accession>
<proteinExistence type="predicted"/>
<keyword evidence="6" id="KW-1185">Reference proteome</keyword>
<dbReference type="PRINTS" id="PR00038">
    <property type="entry name" value="HTHLUXR"/>
</dbReference>
<dbReference type="InterPro" id="IPR000792">
    <property type="entry name" value="Tscrpt_reg_LuxR_C"/>
</dbReference>
<dbReference type="PROSITE" id="PS00622">
    <property type="entry name" value="HTH_LUXR_1"/>
    <property type="match status" value="1"/>
</dbReference>
<dbReference type="InterPro" id="IPR016032">
    <property type="entry name" value="Sig_transdc_resp-reg_C-effctor"/>
</dbReference>
<sequence length="226" mass="25221">MHAFVDAILRRIPDVRESADIDLLLGHLAEHLGYRGAFLVVFPQDRSLATRLWDSDRNRSIWWHGDPEGALISSVRAATDRMALSGIHFVEISPDDASYPYAATYDFTTVTVVPVTFDTQLRGMVCFTGERMDHTDFEVALEIVCYSLLVQANYLASSSRPHVALTPREHQVMELSAAGLTSEMVANELGMSPRTVNQHVDNVSSKLNARNRVHAVAEAMRRGLLR</sequence>
<reference evidence="5 6" key="1">
    <citation type="submission" date="2015-03" db="EMBL/GenBank/DDBJ databases">
        <authorList>
            <person name="Lepp D."/>
            <person name="Hassan Y.I."/>
            <person name="Li X.-Z."/>
            <person name="Zhou T."/>
        </authorList>
    </citation>
    <scope>NUCLEOTIDE SEQUENCE [LARGE SCALE GENOMIC DNA]</scope>
    <source>
        <strain evidence="5 6">E84</strain>
    </source>
</reference>
<dbReference type="CDD" id="cd06170">
    <property type="entry name" value="LuxR_C_like"/>
    <property type="match status" value="1"/>
</dbReference>
<evidence type="ECO:0000256" key="3">
    <source>
        <dbReference type="ARBA" id="ARBA00023163"/>
    </source>
</evidence>
<dbReference type="PROSITE" id="PS50043">
    <property type="entry name" value="HTH_LUXR_2"/>
    <property type="match status" value="1"/>
</dbReference>
<organism evidence="5 6">
    <name type="scientific">Devosia epidermidihirudinis</name>
    <dbReference type="NCBI Taxonomy" id="1293439"/>
    <lineage>
        <taxon>Bacteria</taxon>
        <taxon>Pseudomonadati</taxon>
        <taxon>Pseudomonadota</taxon>
        <taxon>Alphaproteobacteria</taxon>
        <taxon>Hyphomicrobiales</taxon>
        <taxon>Devosiaceae</taxon>
        <taxon>Devosia</taxon>
    </lineage>
</organism>
<dbReference type="GO" id="GO:0006355">
    <property type="term" value="P:regulation of DNA-templated transcription"/>
    <property type="evidence" value="ECO:0007669"/>
    <property type="project" value="InterPro"/>
</dbReference>
<evidence type="ECO:0000256" key="1">
    <source>
        <dbReference type="ARBA" id="ARBA00023015"/>
    </source>
</evidence>
<dbReference type="EMBL" id="LANJ01000019">
    <property type="protein sequence ID" value="KKC37263.1"/>
    <property type="molecule type" value="Genomic_DNA"/>
</dbReference>
<dbReference type="GO" id="GO:0003677">
    <property type="term" value="F:DNA binding"/>
    <property type="evidence" value="ECO:0007669"/>
    <property type="project" value="UniProtKB-KW"/>
</dbReference>
<dbReference type="InterPro" id="IPR036388">
    <property type="entry name" value="WH-like_DNA-bd_sf"/>
</dbReference>